<organism evidence="1 2">
    <name type="scientific">Vibrio fortis</name>
    <dbReference type="NCBI Taxonomy" id="212667"/>
    <lineage>
        <taxon>Bacteria</taxon>
        <taxon>Pseudomonadati</taxon>
        <taxon>Pseudomonadota</taxon>
        <taxon>Gammaproteobacteria</taxon>
        <taxon>Vibrionales</taxon>
        <taxon>Vibrionaceae</taxon>
        <taxon>Vibrio</taxon>
    </lineage>
</organism>
<reference evidence="1 2" key="1">
    <citation type="submission" date="2019-09" db="EMBL/GenBank/DDBJ databases">
        <title>Vibrio Fortis S7-72.</title>
        <authorList>
            <person name="Das S.K."/>
        </authorList>
    </citation>
    <scope>NUCLEOTIDE SEQUENCE [LARGE SCALE GENOMIC DNA]</scope>
    <source>
        <strain evidence="1 2">S7-72</strain>
    </source>
</reference>
<gene>
    <name evidence="1" type="ORF">F2Z80_09565</name>
</gene>
<evidence type="ECO:0008006" key="3">
    <source>
        <dbReference type="Google" id="ProtNLM"/>
    </source>
</evidence>
<name>A0A5N3SBD7_9VIBR</name>
<accession>A0A5N3SBD7</accession>
<protein>
    <recommendedName>
        <fullName evidence="3">DUF600 family protein</fullName>
    </recommendedName>
</protein>
<evidence type="ECO:0000313" key="1">
    <source>
        <dbReference type="EMBL" id="KAB0304170.1"/>
    </source>
</evidence>
<dbReference type="Proteomes" id="UP000326687">
    <property type="component" value="Unassembled WGS sequence"/>
</dbReference>
<dbReference type="RefSeq" id="WP_150895360.1">
    <property type="nucleotide sequence ID" value="NZ_VXDD01000001.1"/>
</dbReference>
<dbReference type="AlphaFoldDB" id="A0A5N3SBD7"/>
<dbReference type="EMBL" id="VXDD01000001">
    <property type="protein sequence ID" value="KAB0304170.1"/>
    <property type="molecule type" value="Genomic_DNA"/>
</dbReference>
<comment type="caution">
    <text evidence="1">The sequence shown here is derived from an EMBL/GenBank/DDBJ whole genome shotgun (WGS) entry which is preliminary data.</text>
</comment>
<evidence type="ECO:0000313" key="2">
    <source>
        <dbReference type="Proteomes" id="UP000326687"/>
    </source>
</evidence>
<proteinExistence type="predicted"/>
<sequence>MEKESEIVLKIADIFFSYVSNAESKWEEAYLRFHGGIDSTGVTSTYQRDGAAYYIDADDEYEFEAMSEVSDLFVSLQDCFSFKVSLLVIRPNQEFKIRYEQELTERWAISKLDGASGIPVLYESEQWW</sequence>